<evidence type="ECO:0000313" key="2">
    <source>
        <dbReference type="Proteomes" id="UP001597045"/>
    </source>
</evidence>
<comment type="caution">
    <text evidence="1">The sequence shown here is derived from an EMBL/GenBank/DDBJ whole genome shotgun (WGS) entry which is preliminary data.</text>
</comment>
<gene>
    <name evidence="1" type="ORF">ACFQ1S_02075</name>
</gene>
<reference evidence="2" key="1">
    <citation type="journal article" date="2019" name="Int. J. Syst. Evol. Microbiol.">
        <title>The Global Catalogue of Microorganisms (GCM) 10K type strain sequencing project: providing services to taxonomists for standard genome sequencing and annotation.</title>
        <authorList>
            <consortium name="The Broad Institute Genomics Platform"/>
            <consortium name="The Broad Institute Genome Sequencing Center for Infectious Disease"/>
            <person name="Wu L."/>
            <person name="Ma J."/>
        </authorList>
    </citation>
    <scope>NUCLEOTIDE SEQUENCE [LARGE SCALE GENOMIC DNA]</scope>
    <source>
        <strain evidence="2">JCM 31486</strain>
    </source>
</reference>
<sequence>MVELALTWWSSGWPVGVGDVGFAGGFVELGDEFVGVFAGGHLFAHPQEPTCAAWRSTGAPADAVAEVGCGEGDPGVQGAEMSLFGGPG</sequence>
<dbReference type="Proteomes" id="UP001597045">
    <property type="component" value="Unassembled WGS sequence"/>
</dbReference>
<feature type="non-terminal residue" evidence="1">
    <location>
        <position position="88"/>
    </location>
</feature>
<dbReference type="EMBL" id="JBHTIS010000060">
    <property type="protein sequence ID" value="MFD1044462.1"/>
    <property type="molecule type" value="Genomic_DNA"/>
</dbReference>
<organism evidence="1 2">
    <name type="scientific">Kibdelosporangium lantanae</name>
    <dbReference type="NCBI Taxonomy" id="1497396"/>
    <lineage>
        <taxon>Bacteria</taxon>
        <taxon>Bacillati</taxon>
        <taxon>Actinomycetota</taxon>
        <taxon>Actinomycetes</taxon>
        <taxon>Pseudonocardiales</taxon>
        <taxon>Pseudonocardiaceae</taxon>
        <taxon>Kibdelosporangium</taxon>
    </lineage>
</organism>
<name>A0ABW3M1J6_9PSEU</name>
<keyword evidence="2" id="KW-1185">Reference proteome</keyword>
<accession>A0ABW3M1J6</accession>
<proteinExistence type="predicted"/>
<protein>
    <submittedName>
        <fullName evidence="1">Uncharacterized protein</fullName>
    </submittedName>
</protein>
<evidence type="ECO:0000313" key="1">
    <source>
        <dbReference type="EMBL" id="MFD1044462.1"/>
    </source>
</evidence>